<keyword evidence="6" id="KW-0720">Serine protease</keyword>
<feature type="domain" description="Dipeptidylpeptidase IV N-terminal" evidence="13">
    <location>
        <begin position="18"/>
        <end position="114"/>
    </location>
</feature>
<dbReference type="Pfam" id="PF00326">
    <property type="entry name" value="Peptidase_S9"/>
    <property type="match status" value="1"/>
</dbReference>
<keyword evidence="2" id="KW-0031">Aminopeptidase</keyword>
<evidence type="ECO:0000256" key="3">
    <source>
        <dbReference type="ARBA" id="ARBA00022670"/>
    </source>
</evidence>
<evidence type="ECO:0000313" key="14">
    <source>
        <dbReference type="EMBL" id="CAD7645605.1"/>
    </source>
</evidence>
<evidence type="ECO:0000313" key="15">
    <source>
        <dbReference type="Proteomes" id="UP000759131"/>
    </source>
</evidence>
<evidence type="ECO:0000256" key="2">
    <source>
        <dbReference type="ARBA" id="ARBA00022438"/>
    </source>
</evidence>
<sequence>PAHNSYIIKLPQLISTAAGYYQHVALINIENQAVKYLTKEIVAFNPQEDIVYFLSTLPEKPEFRHLMSVSVNEESVLDPICWTCYLGQSCLYNNVFFNTKRDYYVLQCEGPDTPKVEIRRTKNNSLIRRTKNNSLVTELENNSNLEAKLREKSVPITRKLRVKTSATFHSNVELVLPHNFDEKNKYPLMVEVYGGPGSQLVIDKYRVNHWGTHLASNLSIIYARIDGRGSDNRGSKYLHEIYKNMGNVEVMDVIITARYLRDNLDFIDKRNIGIWGWSYGGYVTLMSLALDHTD</sequence>
<dbReference type="GO" id="GO:0005886">
    <property type="term" value="C:plasma membrane"/>
    <property type="evidence" value="ECO:0007669"/>
    <property type="project" value="TreeGrafter"/>
</dbReference>
<keyword evidence="4" id="KW-0812">Transmembrane</keyword>
<dbReference type="EMBL" id="CAJPIZ010034636">
    <property type="protein sequence ID" value="CAG2120642.1"/>
    <property type="molecule type" value="Genomic_DNA"/>
</dbReference>
<dbReference type="Gene3D" id="3.40.50.1820">
    <property type="entry name" value="alpha/beta hydrolase"/>
    <property type="match status" value="1"/>
</dbReference>
<dbReference type="SUPFAM" id="SSF82171">
    <property type="entry name" value="DPP6 N-terminal domain-like"/>
    <property type="match status" value="1"/>
</dbReference>
<evidence type="ECO:0000256" key="11">
    <source>
        <dbReference type="ARBA" id="ARBA00037847"/>
    </source>
</evidence>
<evidence type="ECO:0000256" key="1">
    <source>
        <dbReference type="ARBA" id="ARBA00004606"/>
    </source>
</evidence>
<dbReference type="GO" id="GO:0008239">
    <property type="term" value="F:dipeptidyl-peptidase activity"/>
    <property type="evidence" value="ECO:0007669"/>
    <property type="project" value="TreeGrafter"/>
</dbReference>
<feature type="non-terminal residue" evidence="14">
    <location>
        <position position="294"/>
    </location>
</feature>
<accession>A0A7R9LPQ1</accession>
<feature type="non-terminal residue" evidence="14">
    <location>
        <position position="1"/>
    </location>
</feature>
<keyword evidence="9" id="KW-0472">Membrane</keyword>
<dbReference type="OrthoDB" id="16520at2759"/>
<dbReference type="EMBL" id="OC889211">
    <property type="protein sequence ID" value="CAD7645605.1"/>
    <property type="molecule type" value="Genomic_DNA"/>
</dbReference>
<dbReference type="InterPro" id="IPR029058">
    <property type="entry name" value="AB_hydrolase_fold"/>
</dbReference>
<dbReference type="AlphaFoldDB" id="A0A7R9LPQ1"/>
<evidence type="ECO:0000259" key="12">
    <source>
        <dbReference type="Pfam" id="PF00326"/>
    </source>
</evidence>
<evidence type="ECO:0000256" key="6">
    <source>
        <dbReference type="ARBA" id="ARBA00022825"/>
    </source>
</evidence>
<keyword evidence="3" id="KW-0645">Protease</keyword>
<evidence type="ECO:0000256" key="7">
    <source>
        <dbReference type="ARBA" id="ARBA00022968"/>
    </source>
</evidence>
<dbReference type="Proteomes" id="UP000759131">
    <property type="component" value="Unassembled WGS sequence"/>
</dbReference>
<evidence type="ECO:0000256" key="4">
    <source>
        <dbReference type="ARBA" id="ARBA00022692"/>
    </source>
</evidence>
<comment type="subcellular location">
    <subcellularLocation>
        <location evidence="11">Endomembrane system</location>
        <topology evidence="11">Single-pass membrane protein</topology>
    </subcellularLocation>
    <subcellularLocation>
        <location evidence="1">Membrane</location>
        <topology evidence="1">Single-pass type II membrane protein</topology>
    </subcellularLocation>
</comment>
<evidence type="ECO:0000259" key="13">
    <source>
        <dbReference type="Pfam" id="PF00930"/>
    </source>
</evidence>
<keyword evidence="5" id="KW-0378">Hydrolase</keyword>
<dbReference type="GO" id="GO:0008236">
    <property type="term" value="F:serine-type peptidase activity"/>
    <property type="evidence" value="ECO:0007669"/>
    <property type="project" value="UniProtKB-KW"/>
</dbReference>
<dbReference type="InterPro" id="IPR050278">
    <property type="entry name" value="Serine_Prot_S9B/DPPIV"/>
</dbReference>
<evidence type="ECO:0000256" key="8">
    <source>
        <dbReference type="ARBA" id="ARBA00022989"/>
    </source>
</evidence>
<dbReference type="GO" id="GO:0006508">
    <property type="term" value="P:proteolysis"/>
    <property type="evidence" value="ECO:0007669"/>
    <property type="project" value="UniProtKB-KW"/>
</dbReference>
<dbReference type="SUPFAM" id="SSF53474">
    <property type="entry name" value="alpha/beta-Hydrolases"/>
    <property type="match status" value="1"/>
</dbReference>
<keyword evidence="8" id="KW-1133">Transmembrane helix</keyword>
<dbReference type="InterPro" id="IPR002469">
    <property type="entry name" value="Peptidase_S9B_N"/>
</dbReference>
<proteinExistence type="predicted"/>
<reference evidence="14" key="1">
    <citation type="submission" date="2020-11" db="EMBL/GenBank/DDBJ databases">
        <authorList>
            <person name="Tran Van P."/>
        </authorList>
    </citation>
    <scope>NUCLEOTIDE SEQUENCE</scope>
</reference>
<organism evidence="14">
    <name type="scientific">Medioppia subpectinata</name>
    <dbReference type="NCBI Taxonomy" id="1979941"/>
    <lineage>
        <taxon>Eukaryota</taxon>
        <taxon>Metazoa</taxon>
        <taxon>Ecdysozoa</taxon>
        <taxon>Arthropoda</taxon>
        <taxon>Chelicerata</taxon>
        <taxon>Arachnida</taxon>
        <taxon>Acari</taxon>
        <taxon>Acariformes</taxon>
        <taxon>Sarcoptiformes</taxon>
        <taxon>Oribatida</taxon>
        <taxon>Brachypylina</taxon>
        <taxon>Oppioidea</taxon>
        <taxon>Oppiidae</taxon>
        <taxon>Medioppia</taxon>
    </lineage>
</organism>
<gene>
    <name evidence="14" type="ORF">OSB1V03_LOCUS20588</name>
</gene>
<dbReference type="InterPro" id="IPR001375">
    <property type="entry name" value="Peptidase_S9_cat"/>
</dbReference>
<name>A0A7R9LPQ1_9ACAR</name>
<dbReference type="Gene3D" id="2.140.10.30">
    <property type="entry name" value="Dipeptidylpeptidase IV, N-terminal domain"/>
    <property type="match status" value="1"/>
</dbReference>
<keyword evidence="7" id="KW-0735">Signal-anchor</keyword>
<dbReference type="PANTHER" id="PTHR11731">
    <property type="entry name" value="PROTEASE FAMILY S9B,C DIPEPTIDYL-PEPTIDASE IV-RELATED"/>
    <property type="match status" value="1"/>
</dbReference>
<dbReference type="GO" id="GO:0004177">
    <property type="term" value="F:aminopeptidase activity"/>
    <property type="evidence" value="ECO:0007669"/>
    <property type="project" value="UniProtKB-KW"/>
</dbReference>
<evidence type="ECO:0000256" key="5">
    <source>
        <dbReference type="ARBA" id="ARBA00022801"/>
    </source>
</evidence>
<dbReference type="PANTHER" id="PTHR11731:SF200">
    <property type="entry name" value="DIPEPTIDYL PEPTIDASE 10, ISOFORM B"/>
    <property type="match status" value="1"/>
</dbReference>
<protein>
    <submittedName>
        <fullName evidence="14">Uncharacterized protein</fullName>
    </submittedName>
</protein>
<keyword evidence="15" id="KW-1185">Reference proteome</keyword>
<evidence type="ECO:0000256" key="10">
    <source>
        <dbReference type="ARBA" id="ARBA00023180"/>
    </source>
</evidence>
<dbReference type="GO" id="GO:0012505">
    <property type="term" value="C:endomembrane system"/>
    <property type="evidence" value="ECO:0007669"/>
    <property type="project" value="UniProtKB-SubCell"/>
</dbReference>
<keyword evidence="10" id="KW-0325">Glycoprotein</keyword>
<evidence type="ECO:0000256" key="9">
    <source>
        <dbReference type="ARBA" id="ARBA00023136"/>
    </source>
</evidence>
<feature type="domain" description="Peptidase S9 prolyl oligopeptidase catalytic" evidence="12">
    <location>
        <begin position="210"/>
        <end position="293"/>
    </location>
</feature>
<dbReference type="Pfam" id="PF00930">
    <property type="entry name" value="DPPIV_N"/>
    <property type="match status" value="1"/>
</dbReference>